<evidence type="ECO:0000313" key="2">
    <source>
        <dbReference type="EMBL" id="MDT8998201.1"/>
    </source>
</evidence>
<feature type="region of interest" description="Disordered" evidence="1">
    <location>
        <begin position="14"/>
        <end position="45"/>
    </location>
</feature>
<dbReference type="InterPro" id="IPR045459">
    <property type="entry name" value="DUF5908"/>
</dbReference>
<name>A0ABU3P8X3_9BURK</name>
<accession>A0ABU3P8X3</accession>
<evidence type="ECO:0000256" key="1">
    <source>
        <dbReference type="SAM" id="MobiDB-lite"/>
    </source>
</evidence>
<comment type="caution">
    <text evidence="2">The sequence shown here is derived from an EMBL/GenBank/DDBJ whole genome shotgun (WGS) entry which is preliminary data.</text>
</comment>
<reference evidence="2" key="1">
    <citation type="submission" date="2023-09" db="EMBL/GenBank/DDBJ databases">
        <title>Paucibacter sp. APW11 Genome sequencing and assembly.</title>
        <authorList>
            <person name="Kim I."/>
        </authorList>
    </citation>
    <scope>NUCLEOTIDE SEQUENCE</scope>
    <source>
        <strain evidence="2">APW11</strain>
    </source>
</reference>
<evidence type="ECO:0000313" key="3">
    <source>
        <dbReference type="Proteomes" id="UP001246372"/>
    </source>
</evidence>
<keyword evidence="3" id="KW-1185">Reference proteome</keyword>
<dbReference type="EMBL" id="JAVXZY010000001">
    <property type="protein sequence ID" value="MDT8998201.1"/>
    <property type="molecule type" value="Genomic_DNA"/>
</dbReference>
<proteinExistence type="predicted"/>
<organism evidence="2 3">
    <name type="scientific">Roseateles aquae</name>
    <dbReference type="NCBI Taxonomy" id="3077235"/>
    <lineage>
        <taxon>Bacteria</taxon>
        <taxon>Pseudomonadati</taxon>
        <taxon>Pseudomonadota</taxon>
        <taxon>Betaproteobacteria</taxon>
        <taxon>Burkholderiales</taxon>
        <taxon>Sphaerotilaceae</taxon>
        <taxon>Roseateles</taxon>
    </lineage>
</organism>
<dbReference type="RefSeq" id="WP_315648513.1">
    <property type="nucleotide sequence ID" value="NZ_JAVXZY010000001.1"/>
</dbReference>
<dbReference type="Pfam" id="PF19265">
    <property type="entry name" value="DUF5908"/>
    <property type="match status" value="1"/>
</dbReference>
<dbReference type="Proteomes" id="UP001246372">
    <property type="component" value="Unassembled WGS sequence"/>
</dbReference>
<sequence length="72" mass="7980">MTLEVRQLHLKSTVLDQKDSGKAGAQASETNKPAAAGDGSGDDFEAREQLKEEILAECRVWLLAQLQQLRER</sequence>
<gene>
    <name evidence="2" type="ORF">RQP53_02810</name>
</gene>
<protein>
    <submittedName>
        <fullName evidence="2">DUF5908 family protein</fullName>
    </submittedName>
</protein>